<comment type="caution">
    <text evidence="1">The sequence shown here is derived from an EMBL/GenBank/DDBJ whole genome shotgun (WGS) entry which is preliminary data.</text>
</comment>
<reference evidence="1 2" key="1">
    <citation type="submission" date="2017-11" db="EMBL/GenBank/DDBJ databases">
        <title>De novo assembly and phasing of dikaryotic genomes from two isolates of Puccinia coronata f. sp. avenae, the causal agent of oat crown rust.</title>
        <authorList>
            <person name="Miller M.E."/>
            <person name="Zhang Y."/>
            <person name="Omidvar V."/>
            <person name="Sperschneider J."/>
            <person name="Schwessinger B."/>
            <person name="Raley C."/>
            <person name="Palmer J.M."/>
            <person name="Garnica D."/>
            <person name="Upadhyaya N."/>
            <person name="Rathjen J."/>
            <person name="Taylor J.M."/>
            <person name="Park R.F."/>
            <person name="Dodds P.N."/>
            <person name="Hirsch C.D."/>
            <person name="Kianian S.F."/>
            <person name="Figueroa M."/>
        </authorList>
    </citation>
    <scope>NUCLEOTIDE SEQUENCE [LARGE SCALE GENOMIC DNA]</scope>
    <source>
        <strain evidence="1">12SD80</strain>
    </source>
</reference>
<dbReference type="Proteomes" id="UP000235392">
    <property type="component" value="Unassembled WGS sequence"/>
</dbReference>
<evidence type="ECO:0000313" key="1">
    <source>
        <dbReference type="EMBL" id="PLW36724.1"/>
    </source>
</evidence>
<protein>
    <submittedName>
        <fullName evidence="1">Uncharacterized protein</fullName>
    </submittedName>
</protein>
<organism evidence="1 2">
    <name type="scientific">Puccinia coronata f. sp. avenae</name>
    <dbReference type="NCBI Taxonomy" id="200324"/>
    <lineage>
        <taxon>Eukaryota</taxon>
        <taxon>Fungi</taxon>
        <taxon>Dikarya</taxon>
        <taxon>Basidiomycota</taxon>
        <taxon>Pucciniomycotina</taxon>
        <taxon>Pucciniomycetes</taxon>
        <taxon>Pucciniales</taxon>
        <taxon>Pucciniaceae</taxon>
        <taxon>Puccinia</taxon>
    </lineage>
</organism>
<dbReference type="AlphaFoldDB" id="A0A2N5UG50"/>
<dbReference type="EMBL" id="PGCI01000155">
    <property type="protein sequence ID" value="PLW36724.1"/>
    <property type="molecule type" value="Genomic_DNA"/>
</dbReference>
<evidence type="ECO:0000313" key="2">
    <source>
        <dbReference type="Proteomes" id="UP000235392"/>
    </source>
</evidence>
<gene>
    <name evidence="1" type="ORF">PCASD_08715</name>
</gene>
<name>A0A2N5UG50_9BASI</name>
<sequence length="111" mass="12644">MVQTPASNQITHHPVSRLLPLLPRQCHHSPSRFLFRPQPSAHHITAHHHSPVAHLSLTPSQHQPQLQGNTTFCQYARTRPFPPAKTLSTHHQHTHPFSEMTPSHNICLNIH</sequence>
<proteinExistence type="predicted"/>
<accession>A0A2N5UG50</accession>